<protein>
    <recommendedName>
        <fullName evidence="4">DUF3021 domain-containing protein</fullName>
    </recommendedName>
</protein>
<feature type="transmembrane region" description="Helical" evidence="1">
    <location>
        <begin position="74"/>
        <end position="96"/>
    </location>
</feature>
<comment type="caution">
    <text evidence="2">The sequence shown here is derived from an EMBL/GenBank/DDBJ whole genome shotgun (WGS) entry which is preliminary data.</text>
</comment>
<dbReference type="EMBL" id="CBIN010000173">
    <property type="protein sequence ID" value="CDE22942.1"/>
    <property type="molecule type" value="Genomic_DNA"/>
</dbReference>
<evidence type="ECO:0000256" key="1">
    <source>
        <dbReference type="SAM" id="Phobius"/>
    </source>
</evidence>
<feature type="transmembrane region" description="Helical" evidence="1">
    <location>
        <begin position="39"/>
        <end position="62"/>
    </location>
</feature>
<dbReference type="Proteomes" id="UP000018093">
    <property type="component" value="Unassembled WGS sequence"/>
</dbReference>
<feature type="transmembrane region" description="Helical" evidence="1">
    <location>
        <begin position="102"/>
        <end position="120"/>
    </location>
</feature>
<keyword evidence="1" id="KW-0812">Transmembrane</keyword>
<keyword evidence="1" id="KW-1133">Transmembrane helix</keyword>
<reference evidence="2" key="1">
    <citation type="submission" date="2012-11" db="EMBL/GenBank/DDBJ databases">
        <title>Dependencies among metagenomic species, viruses, plasmids and units of genetic variation.</title>
        <authorList>
            <person name="Nielsen H.B."/>
            <person name="Almeida M."/>
            <person name="Juncker A.S."/>
            <person name="Rasmussen S."/>
            <person name="Li J."/>
            <person name="Sunagawa S."/>
            <person name="Plichta D."/>
            <person name="Gautier L."/>
            <person name="Le Chatelier E."/>
            <person name="Peletier E."/>
            <person name="Bonde I."/>
            <person name="Nielsen T."/>
            <person name="Manichanh C."/>
            <person name="Arumugam M."/>
            <person name="Batto J."/>
            <person name="Santos M.B.Q.D."/>
            <person name="Blom N."/>
            <person name="Borruel N."/>
            <person name="Burgdorf K.S."/>
            <person name="Boumezbeur F."/>
            <person name="Casellas F."/>
            <person name="Dore J."/>
            <person name="Guarner F."/>
            <person name="Hansen T."/>
            <person name="Hildebrand F."/>
            <person name="Kaas R.S."/>
            <person name="Kennedy S."/>
            <person name="Kristiansen K."/>
            <person name="Kultima J.R."/>
            <person name="Leonard P."/>
            <person name="Levenez F."/>
            <person name="Lund O."/>
            <person name="Moumen B."/>
            <person name="Le Paslier D."/>
            <person name="Pons N."/>
            <person name="Pedersen O."/>
            <person name="Prifti E."/>
            <person name="Qin J."/>
            <person name="Raes J."/>
            <person name="Tap J."/>
            <person name="Tims S."/>
            <person name="Ussery D.W."/>
            <person name="Yamada T."/>
            <person name="MetaHit consortium"/>
            <person name="Renault P."/>
            <person name="Sicheritz-Ponten T."/>
            <person name="Bork P."/>
            <person name="Wang J."/>
            <person name="Brunak S."/>
            <person name="Ehrlich S.D."/>
        </authorList>
    </citation>
    <scope>NUCLEOTIDE SEQUENCE [LARGE SCALE GENOMIC DNA]</scope>
</reference>
<organism evidence="2 3">
    <name type="scientific">Amedibacillus dolichus CAG:375</name>
    <dbReference type="NCBI Taxonomy" id="1263076"/>
    <lineage>
        <taxon>Bacteria</taxon>
        <taxon>Bacillati</taxon>
        <taxon>Bacillota</taxon>
        <taxon>Erysipelotrichia</taxon>
        <taxon>Erysipelotrichales</taxon>
        <taxon>Erysipelotrichaceae</taxon>
        <taxon>Amedibacillus</taxon>
    </lineage>
</organism>
<accession>R7GAD9</accession>
<name>R7GAD9_9FIRM</name>
<dbReference type="AlphaFoldDB" id="R7GAD9"/>
<gene>
    <name evidence="2" type="ORF">BN631_01418</name>
</gene>
<evidence type="ECO:0008006" key="4">
    <source>
        <dbReference type="Google" id="ProtNLM"/>
    </source>
</evidence>
<sequence length="142" mass="16956">MKNTIYKYISSTCVLYTAVMLFNSLFNCFLTDSQSENNIFWQSTLLFLFAICVIQLISFGINRWDFKSNLTYHIVNYLSTCISSFLIFYFTGIIISFSMTSLISYTISYTIIYLLLYYYFRQNYQLQADEINEMLKQYKEHL</sequence>
<proteinExistence type="predicted"/>
<evidence type="ECO:0000313" key="2">
    <source>
        <dbReference type="EMBL" id="CDE22942.1"/>
    </source>
</evidence>
<keyword evidence="1" id="KW-0472">Membrane</keyword>
<feature type="transmembrane region" description="Helical" evidence="1">
    <location>
        <begin position="12"/>
        <end position="33"/>
    </location>
</feature>
<evidence type="ECO:0000313" key="3">
    <source>
        <dbReference type="Proteomes" id="UP000018093"/>
    </source>
</evidence>